<dbReference type="InterPro" id="IPR007612">
    <property type="entry name" value="LOR"/>
</dbReference>
<dbReference type="PANTHER" id="PTHR31087:SF119">
    <property type="entry name" value="TUBBY C-TERMINAL-LIKE DOMAIN-CONTAINING PROTEIN-RELATED"/>
    <property type="match status" value="1"/>
</dbReference>
<feature type="compositionally biased region" description="Acidic residues" evidence="2">
    <location>
        <begin position="214"/>
        <end position="266"/>
    </location>
</feature>
<organism evidence="4 5">
    <name type="scientific">Helianthus annuus</name>
    <name type="common">Common sunflower</name>
    <dbReference type="NCBI Taxonomy" id="4232"/>
    <lineage>
        <taxon>Eukaryota</taxon>
        <taxon>Viridiplantae</taxon>
        <taxon>Streptophyta</taxon>
        <taxon>Embryophyta</taxon>
        <taxon>Tracheophyta</taxon>
        <taxon>Spermatophyta</taxon>
        <taxon>Magnoliopsida</taxon>
        <taxon>eudicotyledons</taxon>
        <taxon>Gunneridae</taxon>
        <taxon>Pentapetalae</taxon>
        <taxon>asterids</taxon>
        <taxon>campanulids</taxon>
        <taxon>Asterales</taxon>
        <taxon>Asteraceae</taxon>
        <taxon>Asteroideae</taxon>
        <taxon>Heliantheae alliance</taxon>
        <taxon>Heliantheae</taxon>
        <taxon>Helianthus</taxon>
    </lineage>
</organism>
<comment type="similarity">
    <text evidence="1">Belongs to the LOR family.</text>
</comment>
<keyword evidence="5" id="KW-1185">Reference proteome</keyword>
<reference evidence="4" key="2">
    <citation type="submission" date="2017-02" db="EMBL/GenBank/DDBJ databases">
        <title>Sunflower complete genome.</title>
        <authorList>
            <person name="Langlade N."/>
            <person name="Munos S."/>
        </authorList>
    </citation>
    <scope>NUCLEOTIDE SEQUENCE [LARGE SCALE GENOMIC DNA]</scope>
    <source>
        <tissue evidence="4">Leaves</tissue>
    </source>
</reference>
<evidence type="ECO:0000313" key="5">
    <source>
        <dbReference type="Proteomes" id="UP000215914"/>
    </source>
</evidence>
<evidence type="ECO:0000256" key="1">
    <source>
        <dbReference type="ARBA" id="ARBA00005437"/>
    </source>
</evidence>
<gene>
    <name evidence="4" type="ORF">HannXRQ_Chr12g0363691</name>
    <name evidence="3" type="ORF">HanXRQr2_Chr16g0742941</name>
</gene>
<dbReference type="Pfam" id="PF04525">
    <property type="entry name" value="LOR"/>
    <property type="match status" value="1"/>
</dbReference>
<dbReference type="Proteomes" id="UP000215914">
    <property type="component" value="Chromosome 12"/>
</dbReference>
<dbReference type="PANTHER" id="PTHR31087">
    <property type="match status" value="1"/>
</dbReference>
<accession>A0A251T0U0</accession>
<dbReference type="AlphaFoldDB" id="A0A251T0U0"/>
<dbReference type="EMBL" id="MNCJ02000331">
    <property type="protein sequence ID" value="KAF5759580.1"/>
    <property type="molecule type" value="Genomic_DNA"/>
</dbReference>
<name>A0A251T0U0_HELAN</name>
<dbReference type="SUPFAM" id="SSF54518">
    <property type="entry name" value="Tubby C-terminal domain-like"/>
    <property type="match status" value="1"/>
</dbReference>
<feature type="compositionally biased region" description="Basic and acidic residues" evidence="2">
    <location>
        <begin position="183"/>
        <end position="213"/>
    </location>
</feature>
<protein>
    <submittedName>
        <fullName evidence="4">Putative tubby C-terminal-like domain-containing protein</fullName>
    </submittedName>
    <submittedName>
        <fullName evidence="3">Tubby-like protein</fullName>
    </submittedName>
</protein>
<feature type="compositionally biased region" description="Acidic residues" evidence="2">
    <location>
        <begin position="274"/>
        <end position="287"/>
    </location>
</feature>
<dbReference type="OMA" id="TKSCTIY"/>
<dbReference type="InterPro" id="IPR038595">
    <property type="entry name" value="LOR_sf"/>
</dbReference>
<reference evidence="3" key="3">
    <citation type="submission" date="2020-06" db="EMBL/GenBank/DDBJ databases">
        <title>Helianthus annuus Genome sequencing and assembly Release 2.</title>
        <authorList>
            <person name="Gouzy J."/>
            <person name="Langlade N."/>
            <person name="Munos S."/>
        </authorList>
    </citation>
    <scope>NUCLEOTIDE SEQUENCE</scope>
    <source>
        <tissue evidence="3">Leaves</tissue>
    </source>
</reference>
<feature type="region of interest" description="Disordered" evidence="2">
    <location>
        <begin position="176"/>
        <end position="293"/>
    </location>
</feature>
<dbReference type="Gramene" id="mRNA:HanXRQr2_Chr16g0742941">
    <property type="protein sequence ID" value="mRNA:HanXRQr2_Chr16g0742941"/>
    <property type="gene ID" value="HanXRQr2_Chr16g0742941"/>
</dbReference>
<dbReference type="EMBL" id="CM007901">
    <property type="protein sequence ID" value="OTG04564.1"/>
    <property type="molecule type" value="Genomic_DNA"/>
</dbReference>
<sequence length="293" mass="33920">MMVVVDAQFIEPYTVDLAVQKKSGVANLSGNFTIIDVKGNMMFKIKDTLFSFHDRHILYDANDKPVLTFKKKLRSIHGRWQAFKGESTTNKDLLFSVKKSSAPKHETELDVFLVENKEETECDCKVIGDWDTKSCTIYAQDGSTALAEVHDKQNITNVAQGKDTFGITVYPENKKRKKKKEKKSSDSSDEDNKKENAKIDEERNKPEVIKELEVESSEEEDEEEEYEEEDEEEEEENEEEKEEDEYEDEDEEHDMSNEDDNNESYEGEPKFDEYYDDDGNDSSSSEDESPKEK</sequence>
<dbReference type="STRING" id="4232.A0A251T0U0"/>
<dbReference type="InParanoid" id="A0A251T0U0"/>
<evidence type="ECO:0000313" key="3">
    <source>
        <dbReference type="EMBL" id="KAF5759580.1"/>
    </source>
</evidence>
<dbReference type="InterPro" id="IPR025659">
    <property type="entry name" value="Tubby-like_C"/>
</dbReference>
<dbReference type="Gene3D" id="2.40.160.200">
    <property type="entry name" value="LURP1-related"/>
    <property type="match status" value="1"/>
</dbReference>
<reference evidence="3 5" key="1">
    <citation type="journal article" date="2017" name="Nature">
        <title>The sunflower genome provides insights into oil metabolism, flowering and Asterid evolution.</title>
        <authorList>
            <person name="Badouin H."/>
            <person name="Gouzy J."/>
            <person name="Grassa C.J."/>
            <person name="Murat F."/>
            <person name="Staton S.E."/>
            <person name="Cottret L."/>
            <person name="Lelandais-Briere C."/>
            <person name="Owens G.L."/>
            <person name="Carrere S."/>
            <person name="Mayjonade B."/>
            <person name="Legrand L."/>
            <person name="Gill N."/>
            <person name="Kane N.C."/>
            <person name="Bowers J.E."/>
            <person name="Hubner S."/>
            <person name="Bellec A."/>
            <person name="Berard A."/>
            <person name="Berges H."/>
            <person name="Blanchet N."/>
            <person name="Boniface M.C."/>
            <person name="Brunel D."/>
            <person name="Catrice O."/>
            <person name="Chaidir N."/>
            <person name="Claudel C."/>
            <person name="Donnadieu C."/>
            <person name="Faraut T."/>
            <person name="Fievet G."/>
            <person name="Helmstetter N."/>
            <person name="King M."/>
            <person name="Knapp S.J."/>
            <person name="Lai Z."/>
            <person name="Le Paslier M.C."/>
            <person name="Lippi Y."/>
            <person name="Lorenzon L."/>
            <person name="Mandel J.R."/>
            <person name="Marage G."/>
            <person name="Marchand G."/>
            <person name="Marquand E."/>
            <person name="Bret-Mestries E."/>
            <person name="Morien E."/>
            <person name="Nambeesan S."/>
            <person name="Nguyen T."/>
            <person name="Pegot-Espagnet P."/>
            <person name="Pouilly N."/>
            <person name="Raftis F."/>
            <person name="Sallet E."/>
            <person name="Schiex T."/>
            <person name="Thomas J."/>
            <person name="Vandecasteele C."/>
            <person name="Vares D."/>
            <person name="Vear F."/>
            <person name="Vautrin S."/>
            <person name="Crespi M."/>
            <person name="Mangin B."/>
            <person name="Burke J.M."/>
            <person name="Salse J."/>
            <person name="Munos S."/>
            <person name="Vincourt P."/>
            <person name="Rieseberg L.H."/>
            <person name="Langlade N.B."/>
        </authorList>
    </citation>
    <scope>NUCLEOTIDE SEQUENCE [LARGE SCALE GENOMIC DNA]</scope>
    <source>
        <strain evidence="5">cv. SF193</strain>
        <tissue evidence="3">Leaves</tissue>
    </source>
</reference>
<proteinExistence type="inferred from homology"/>
<evidence type="ECO:0000256" key="2">
    <source>
        <dbReference type="SAM" id="MobiDB-lite"/>
    </source>
</evidence>
<evidence type="ECO:0000313" key="4">
    <source>
        <dbReference type="EMBL" id="OTG04564.1"/>
    </source>
</evidence>